<reference evidence="2" key="1">
    <citation type="submission" date="2018-11" db="EMBL/GenBank/DDBJ databases">
        <title>Proposal to divide the Flavobacteriaceae and reorganize its genera based on Amino Acid Identity values calculated from whole genome sequences.</title>
        <authorList>
            <person name="Nicholson A.C."/>
            <person name="Gulvik C.A."/>
            <person name="Whitney A.M."/>
            <person name="Humrighouse B.W."/>
            <person name="Bell M."/>
            <person name="Holmens B."/>
            <person name="Steigerwalt A."/>
            <person name="Villarma A."/>
            <person name="Sheth M."/>
            <person name="Batra D."/>
            <person name="Pryor J."/>
            <person name="Bernardet J.-F."/>
            <person name="Hugo C."/>
            <person name="Kampfer P."/>
            <person name="Newman J."/>
            <person name="Mcquiston J.R."/>
        </authorList>
    </citation>
    <scope>NUCLEOTIDE SEQUENCE [LARGE SCALE GENOMIC DNA]</scope>
    <source>
        <strain evidence="2">H3056</strain>
    </source>
</reference>
<evidence type="ECO:0000313" key="2">
    <source>
        <dbReference type="Proteomes" id="UP000270224"/>
    </source>
</evidence>
<dbReference type="AlphaFoldDB" id="A0A3N0WXK8"/>
<comment type="caution">
    <text evidence="1">The sequence shown here is derived from an EMBL/GenBank/DDBJ whole genome shotgun (WGS) entry which is preliminary data.</text>
</comment>
<dbReference type="EMBL" id="RJUG01000002">
    <property type="protein sequence ID" value="ROI09807.1"/>
    <property type="molecule type" value="Genomic_DNA"/>
</dbReference>
<organism evidence="1 2">
    <name type="scientific">Kaistella daneshvariae</name>
    <dbReference type="NCBI Taxonomy" id="2487074"/>
    <lineage>
        <taxon>Bacteria</taxon>
        <taxon>Pseudomonadati</taxon>
        <taxon>Bacteroidota</taxon>
        <taxon>Flavobacteriia</taxon>
        <taxon>Flavobacteriales</taxon>
        <taxon>Weeksellaceae</taxon>
        <taxon>Chryseobacterium group</taxon>
        <taxon>Kaistella</taxon>
    </lineage>
</organism>
<dbReference type="Proteomes" id="UP000270224">
    <property type="component" value="Unassembled WGS sequence"/>
</dbReference>
<accession>A0A3N0WXK8</accession>
<gene>
    <name evidence="1" type="ORF">EGI11_03350</name>
</gene>
<protein>
    <submittedName>
        <fullName evidence="1">Uncharacterized protein</fullName>
    </submittedName>
</protein>
<sequence>MKAFKLWLIAIFLLTVVNVTNRLVFKRRIAHLPKAERRKKMADYDRQEAMALDAFAGRNYRTFWNQYLILKNGYQFGVEGEMISSALGKNEVMETLSEKGTGRLSKWFYGKMLVKILNKLDKEHCKDAIDLTKGDWEFPVNKQL</sequence>
<name>A0A3N0WXK8_9FLAO</name>
<proteinExistence type="predicted"/>
<evidence type="ECO:0000313" key="1">
    <source>
        <dbReference type="EMBL" id="ROI09807.1"/>
    </source>
</evidence>